<gene>
    <name evidence="1" type="ORF">AHMF7605_17515</name>
</gene>
<evidence type="ECO:0000313" key="1">
    <source>
        <dbReference type="EMBL" id="PSR55176.1"/>
    </source>
</evidence>
<comment type="caution">
    <text evidence="1">The sequence shown here is derived from an EMBL/GenBank/DDBJ whole genome shotgun (WGS) entry which is preliminary data.</text>
</comment>
<dbReference type="EMBL" id="PYFT01000001">
    <property type="protein sequence ID" value="PSR55176.1"/>
    <property type="molecule type" value="Genomic_DNA"/>
</dbReference>
<dbReference type="Proteomes" id="UP000240357">
    <property type="component" value="Unassembled WGS sequence"/>
</dbReference>
<sequence length="112" mass="13350">MLQLGREKEVKNWVINSQNLGKLSGDNANWMYENWYPHFLQLPTEKYACIAADDVYYLLVMEDMFNYQKKIIRFDFQFFSEMDSALEWVLEEIPIKIDLVMPLRAFALVGTR</sequence>
<evidence type="ECO:0000313" key="2">
    <source>
        <dbReference type="Proteomes" id="UP000240357"/>
    </source>
</evidence>
<accession>A0A2T2YI30</accession>
<name>A0A2T2YI30_9BACT</name>
<dbReference type="OrthoDB" id="880556at2"/>
<dbReference type="RefSeq" id="WP_106931354.1">
    <property type="nucleotide sequence ID" value="NZ_PYFT01000001.1"/>
</dbReference>
<evidence type="ECO:0008006" key="3">
    <source>
        <dbReference type="Google" id="ProtNLM"/>
    </source>
</evidence>
<dbReference type="AlphaFoldDB" id="A0A2T2YI30"/>
<reference evidence="1 2" key="1">
    <citation type="submission" date="2018-03" db="EMBL/GenBank/DDBJ databases">
        <title>Adhaeribacter sp. HMF7605 Genome sequencing and assembly.</title>
        <authorList>
            <person name="Kang H."/>
            <person name="Kang J."/>
            <person name="Cha I."/>
            <person name="Kim H."/>
            <person name="Joh K."/>
        </authorList>
    </citation>
    <scope>NUCLEOTIDE SEQUENCE [LARGE SCALE GENOMIC DNA]</scope>
    <source>
        <strain evidence="1 2">HMF7605</strain>
    </source>
</reference>
<organism evidence="1 2">
    <name type="scientific">Adhaeribacter arboris</name>
    <dbReference type="NCBI Taxonomy" id="2072846"/>
    <lineage>
        <taxon>Bacteria</taxon>
        <taxon>Pseudomonadati</taxon>
        <taxon>Bacteroidota</taxon>
        <taxon>Cytophagia</taxon>
        <taxon>Cytophagales</taxon>
        <taxon>Hymenobacteraceae</taxon>
        <taxon>Adhaeribacter</taxon>
    </lineage>
</organism>
<keyword evidence="2" id="KW-1185">Reference proteome</keyword>
<protein>
    <recommendedName>
        <fullName evidence="3">STAS/SEC14 domain-containing protein</fullName>
    </recommendedName>
</protein>
<proteinExistence type="predicted"/>